<sequence>MLNTDARQQLRKLLPLEMVATKQWLLDQGLSLHFLDNAVRSSTLLPLTAGVYCLLEARVSWQGVVASLQRMSEQPIHVGGLTALELAGLGHYLSKGAEQHIHLWSEAALPTWLNRVPLNAKFKWHGTRRLWPKMTMDDPRFLNEETWREELPPVTFSCPEKAIFETLVDVPKAISFEYADELMQGLHNLSPRKLDVLLKNCNNVNCLDLKK</sequence>
<dbReference type="RefSeq" id="WP_258179800.1">
    <property type="nucleotide sequence ID" value="NZ_NCLF01000102.1"/>
</dbReference>
<evidence type="ECO:0000313" key="2">
    <source>
        <dbReference type="EMBL" id="SUP85194.1"/>
    </source>
</evidence>
<gene>
    <name evidence="2" type="ORF">NCTC8580_03508</name>
</gene>
<name>A0A380QBW1_YERPU</name>
<protein>
    <submittedName>
        <fullName evidence="2">Protein of unknwon function (DUF2893)</fullName>
    </submittedName>
</protein>
<dbReference type="InterPro" id="IPR033455">
    <property type="entry name" value="AbiEi_3_N"/>
</dbReference>
<organism evidence="2 3">
    <name type="scientific">Yersinia pseudotuberculosis</name>
    <dbReference type="NCBI Taxonomy" id="633"/>
    <lineage>
        <taxon>Bacteria</taxon>
        <taxon>Pseudomonadati</taxon>
        <taxon>Pseudomonadota</taxon>
        <taxon>Gammaproteobacteria</taxon>
        <taxon>Enterobacterales</taxon>
        <taxon>Yersiniaceae</taxon>
        <taxon>Yersinia</taxon>
    </lineage>
</organism>
<proteinExistence type="predicted"/>
<dbReference type="AlphaFoldDB" id="A0A380QBW1"/>
<feature type="domain" description="Transcriptional regulator AbiEi antitoxin N-terminal" evidence="1">
    <location>
        <begin position="10"/>
        <end position="94"/>
    </location>
</feature>
<dbReference type="Proteomes" id="UP000255087">
    <property type="component" value="Unassembled WGS sequence"/>
</dbReference>
<dbReference type="EMBL" id="UHJC01000001">
    <property type="protein sequence ID" value="SUP85194.1"/>
    <property type="molecule type" value="Genomic_DNA"/>
</dbReference>
<evidence type="ECO:0000313" key="3">
    <source>
        <dbReference type="Proteomes" id="UP000255087"/>
    </source>
</evidence>
<evidence type="ECO:0000259" key="1">
    <source>
        <dbReference type="Pfam" id="PF17194"/>
    </source>
</evidence>
<dbReference type="InterPro" id="IPR021561">
    <property type="entry name" value="AbiEi_3"/>
</dbReference>
<dbReference type="Pfam" id="PF17194">
    <property type="entry name" value="AbiEi_3_N"/>
    <property type="match status" value="1"/>
</dbReference>
<reference evidence="2 3" key="1">
    <citation type="submission" date="2018-06" db="EMBL/GenBank/DDBJ databases">
        <authorList>
            <consortium name="Pathogen Informatics"/>
            <person name="Doyle S."/>
        </authorList>
    </citation>
    <scope>NUCLEOTIDE SEQUENCE [LARGE SCALE GENOMIC DNA]</scope>
    <source>
        <strain evidence="2 3">NCTC8580</strain>
    </source>
</reference>
<dbReference type="Pfam" id="PF11459">
    <property type="entry name" value="AbiEi_3"/>
    <property type="match status" value="1"/>
</dbReference>
<accession>A0A380QBW1</accession>